<comment type="caution">
    <text evidence="10">The sequence shown here is derived from an EMBL/GenBank/DDBJ whole genome shotgun (WGS) entry which is preliminary data.</text>
</comment>
<evidence type="ECO:0000256" key="1">
    <source>
        <dbReference type="ARBA" id="ARBA00004651"/>
    </source>
</evidence>
<dbReference type="InterPro" id="IPR023090">
    <property type="entry name" value="UPF0702_alpha/beta_dom_sf"/>
</dbReference>
<feature type="transmembrane region" description="Helical" evidence="7">
    <location>
        <begin position="65"/>
        <end position="87"/>
    </location>
</feature>
<protein>
    <submittedName>
        <fullName evidence="10">DUF421 domain-containing protein</fullName>
    </submittedName>
</protein>
<dbReference type="Pfam" id="PF04239">
    <property type="entry name" value="DUF421"/>
    <property type="match status" value="1"/>
</dbReference>
<evidence type="ECO:0000313" key="10">
    <source>
        <dbReference type="EMBL" id="GAA1801199.1"/>
    </source>
</evidence>
<sequence length="171" mass="18283">MVFFESWNYVLRVLAAAVLVYPALIVLLRLSGKRTLAKMNAFDLVVTVALGSTLASVLLSTDVTLAQGVAALAGLVTLQFAIAWAVVRSRWARRLVKSQPTLLLRDGEMLVEAMTRERVAPEEVRQAVRARGIGGLEKVTAVILETDGSFSVVPASGMGSGTALDDVASRQ</sequence>
<dbReference type="InterPro" id="IPR048454">
    <property type="entry name" value="YetF_N"/>
</dbReference>
<dbReference type="RefSeq" id="WP_344129452.1">
    <property type="nucleotide sequence ID" value="NZ_BAAALT010000059.1"/>
</dbReference>
<feature type="domain" description="YetF-like N-terminal transmembrane" evidence="9">
    <location>
        <begin position="23"/>
        <end position="82"/>
    </location>
</feature>
<evidence type="ECO:0000313" key="11">
    <source>
        <dbReference type="Proteomes" id="UP001500218"/>
    </source>
</evidence>
<evidence type="ECO:0000256" key="4">
    <source>
        <dbReference type="ARBA" id="ARBA00022692"/>
    </source>
</evidence>
<keyword evidence="4 7" id="KW-0812">Transmembrane</keyword>
<feature type="transmembrane region" description="Helical" evidence="7">
    <location>
        <begin position="6"/>
        <end position="28"/>
    </location>
</feature>
<dbReference type="EMBL" id="BAAALT010000059">
    <property type="protein sequence ID" value="GAA1801199.1"/>
    <property type="molecule type" value="Genomic_DNA"/>
</dbReference>
<evidence type="ECO:0000256" key="5">
    <source>
        <dbReference type="ARBA" id="ARBA00022989"/>
    </source>
</evidence>
<evidence type="ECO:0000256" key="6">
    <source>
        <dbReference type="ARBA" id="ARBA00023136"/>
    </source>
</evidence>
<name>A0ABN2LWA6_9ACTN</name>
<dbReference type="PANTHER" id="PTHR34582:SF6">
    <property type="entry name" value="UPF0702 TRANSMEMBRANE PROTEIN YCAP"/>
    <property type="match status" value="1"/>
</dbReference>
<dbReference type="PANTHER" id="PTHR34582">
    <property type="entry name" value="UPF0702 TRANSMEMBRANE PROTEIN YCAP"/>
    <property type="match status" value="1"/>
</dbReference>
<reference evidence="10 11" key="1">
    <citation type="journal article" date="2019" name="Int. J. Syst. Evol. Microbiol.">
        <title>The Global Catalogue of Microorganisms (GCM) 10K type strain sequencing project: providing services to taxonomists for standard genome sequencing and annotation.</title>
        <authorList>
            <consortium name="The Broad Institute Genomics Platform"/>
            <consortium name="The Broad Institute Genome Sequencing Center for Infectious Disease"/>
            <person name="Wu L."/>
            <person name="Ma J."/>
        </authorList>
    </citation>
    <scope>NUCLEOTIDE SEQUENCE [LARGE SCALE GENOMIC DNA]</scope>
    <source>
        <strain evidence="10 11">JCM 13250</strain>
    </source>
</reference>
<keyword evidence="3" id="KW-1003">Cell membrane</keyword>
<keyword evidence="5 7" id="KW-1133">Transmembrane helix</keyword>
<keyword evidence="11" id="KW-1185">Reference proteome</keyword>
<dbReference type="InterPro" id="IPR007353">
    <property type="entry name" value="DUF421"/>
</dbReference>
<dbReference type="Proteomes" id="UP001500218">
    <property type="component" value="Unassembled WGS sequence"/>
</dbReference>
<accession>A0ABN2LWA6</accession>
<organism evidence="10 11">
    <name type="scientific">Luedemannella flava</name>
    <dbReference type="NCBI Taxonomy" id="349316"/>
    <lineage>
        <taxon>Bacteria</taxon>
        <taxon>Bacillati</taxon>
        <taxon>Actinomycetota</taxon>
        <taxon>Actinomycetes</taxon>
        <taxon>Micromonosporales</taxon>
        <taxon>Micromonosporaceae</taxon>
        <taxon>Luedemannella</taxon>
    </lineage>
</organism>
<feature type="domain" description="YetF C-terminal" evidence="8">
    <location>
        <begin position="88"/>
        <end position="156"/>
    </location>
</feature>
<proteinExistence type="inferred from homology"/>
<keyword evidence="6 7" id="KW-0472">Membrane</keyword>
<feature type="transmembrane region" description="Helical" evidence="7">
    <location>
        <begin position="40"/>
        <end position="59"/>
    </location>
</feature>
<comment type="similarity">
    <text evidence="2">Belongs to the UPF0702 family.</text>
</comment>
<dbReference type="Pfam" id="PF20730">
    <property type="entry name" value="YetF_N"/>
    <property type="match status" value="1"/>
</dbReference>
<dbReference type="Gene3D" id="3.30.240.20">
    <property type="entry name" value="bsu07140 like domains"/>
    <property type="match status" value="1"/>
</dbReference>
<evidence type="ECO:0000259" key="8">
    <source>
        <dbReference type="Pfam" id="PF04239"/>
    </source>
</evidence>
<comment type="subcellular location">
    <subcellularLocation>
        <location evidence="1">Cell membrane</location>
        <topology evidence="1">Multi-pass membrane protein</topology>
    </subcellularLocation>
</comment>
<evidence type="ECO:0000259" key="9">
    <source>
        <dbReference type="Pfam" id="PF20730"/>
    </source>
</evidence>
<evidence type="ECO:0000256" key="3">
    <source>
        <dbReference type="ARBA" id="ARBA00022475"/>
    </source>
</evidence>
<evidence type="ECO:0000256" key="7">
    <source>
        <dbReference type="SAM" id="Phobius"/>
    </source>
</evidence>
<evidence type="ECO:0000256" key="2">
    <source>
        <dbReference type="ARBA" id="ARBA00006448"/>
    </source>
</evidence>
<gene>
    <name evidence="10" type="ORF">GCM10009682_23680</name>
</gene>